<sequence length="149" mass="16901">MVYCAFYQPTPLSINSLRSLFTHSLFIKCPMSFQENGKGLAAAEAQSFAMPFRLSGSDLKSPALTCARVLSEARSDRFNIDPSEELIGQFARDQKRTRCVKLDIVEAEVTTACQTVQEDRSFRLNKIDCLNKINPVMLSTEIKMRRRKN</sequence>
<keyword evidence="2" id="KW-1185">Reference proteome</keyword>
<gene>
    <name evidence="1" type="ORF">EVAR_61385_1</name>
</gene>
<dbReference type="Proteomes" id="UP000299102">
    <property type="component" value="Unassembled WGS sequence"/>
</dbReference>
<evidence type="ECO:0000313" key="1">
    <source>
        <dbReference type="EMBL" id="GBP84190.1"/>
    </source>
</evidence>
<organism evidence="1 2">
    <name type="scientific">Eumeta variegata</name>
    <name type="common">Bagworm moth</name>
    <name type="synonym">Eumeta japonica</name>
    <dbReference type="NCBI Taxonomy" id="151549"/>
    <lineage>
        <taxon>Eukaryota</taxon>
        <taxon>Metazoa</taxon>
        <taxon>Ecdysozoa</taxon>
        <taxon>Arthropoda</taxon>
        <taxon>Hexapoda</taxon>
        <taxon>Insecta</taxon>
        <taxon>Pterygota</taxon>
        <taxon>Neoptera</taxon>
        <taxon>Endopterygota</taxon>
        <taxon>Lepidoptera</taxon>
        <taxon>Glossata</taxon>
        <taxon>Ditrysia</taxon>
        <taxon>Tineoidea</taxon>
        <taxon>Psychidae</taxon>
        <taxon>Oiketicinae</taxon>
        <taxon>Eumeta</taxon>
    </lineage>
</organism>
<comment type="caution">
    <text evidence="1">The sequence shown here is derived from an EMBL/GenBank/DDBJ whole genome shotgun (WGS) entry which is preliminary data.</text>
</comment>
<reference evidence="1 2" key="1">
    <citation type="journal article" date="2019" name="Commun. Biol.">
        <title>The bagworm genome reveals a unique fibroin gene that provides high tensile strength.</title>
        <authorList>
            <person name="Kono N."/>
            <person name="Nakamura H."/>
            <person name="Ohtoshi R."/>
            <person name="Tomita M."/>
            <person name="Numata K."/>
            <person name="Arakawa K."/>
        </authorList>
    </citation>
    <scope>NUCLEOTIDE SEQUENCE [LARGE SCALE GENOMIC DNA]</scope>
</reference>
<accession>A0A4C1Z911</accession>
<proteinExistence type="predicted"/>
<protein>
    <submittedName>
        <fullName evidence="1">Uncharacterized protein</fullName>
    </submittedName>
</protein>
<dbReference type="AlphaFoldDB" id="A0A4C1Z911"/>
<name>A0A4C1Z911_EUMVA</name>
<dbReference type="EMBL" id="BGZK01001664">
    <property type="protein sequence ID" value="GBP84190.1"/>
    <property type="molecule type" value="Genomic_DNA"/>
</dbReference>
<evidence type="ECO:0000313" key="2">
    <source>
        <dbReference type="Proteomes" id="UP000299102"/>
    </source>
</evidence>